<evidence type="ECO:0000313" key="11">
    <source>
        <dbReference type="EMBL" id="PIS09525.1"/>
    </source>
</evidence>
<keyword evidence="6 9" id="KW-0812">Transmembrane</keyword>
<dbReference type="Proteomes" id="UP000230093">
    <property type="component" value="Unassembled WGS sequence"/>
</dbReference>
<protein>
    <recommendedName>
        <fullName evidence="9">Transport permease protein</fullName>
    </recommendedName>
</protein>
<gene>
    <name evidence="11" type="ORF">COT75_01130</name>
</gene>
<keyword evidence="3 9" id="KW-0813">Transport</keyword>
<evidence type="ECO:0000313" key="12">
    <source>
        <dbReference type="Proteomes" id="UP000230093"/>
    </source>
</evidence>
<evidence type="ECO:0000256" key="6">
    <source>
        <dbReference type="ARBA" id="ARBA00022692"/>
    </source>
</evidence>
<evidence type="ECO:0000256" key="4">
    <source>
        <dbReference type="ARBA" id="ARBA00022475"/>
    </source>
</evidence>
<dbReference type="EMBL" id="PEZT01000006">
    <property type="protein sequence ID" value="PIS09525.1"/>
    <property type="molecule type" value="Genomic_DNA"/>
</dbReference>
<evidence type="ECO:0000256" key="8">
    <source>
        <dbReference type="ARBA" id="ARBA00023136"/>
    </source>
</evidence>
<dbReference type="Pfam" id="PF01061">
    <property type="entry name" value="ABC2_membrane"/>
    <property type="match status" value="1"/>
</dbReference>
<evidence type="ECO:0000256" key="3">
    <source>
        <dbReference type="ARBA" id="ARBA00022448"/>
    </source>
</evidence>
<dbReference type="PROSITE" id="PS51012">
    <property type="entry name" value="ABC_TM2"/>
    <property type="match status" value="1"/>
</dbReference>
<organism evidence="11 12">
    <name type="scientific">Candidatus Beckwithbacteria bacterium CG10_big_fil_rev_8_21_14_0_10_34_10</name>
    <dbReference type="NCBI Taxonomy" id="1974495"/>
    <lineage>
        <taxon>Bacteria</taxon>
        <taxon>Candidatus Beckwithiibacteriota</taxon>
    </lineage>
</organism>
<evidence type="ECO:0000256" key="2">
    <source>
        <dbReference type="ARBA" id="ARBA00007783"/>
    </source>
</evidence>
<keyword evidence="8 9" id="KW-0472">Membrane</keyword>
<keyword evidence="7 9" id="KW-1133">Transmembrane helix</keyword>
<dbReference type="GO" id="GO:0140359">
    <property type="term" value="F:ABC-type transporter activity"/>
    <property type="evidence" value="ECO:0007669"/>
    <property type="project" value="InterPro"/>
</dbReference>
<feature type="transmembrane region" description="Helical" evidence="9">
    <location>
        <begin position="214"/>
        <end position="231"/>
    </location>
</feature>
<evidence type="ECO:0000256" key="7">
    <source>
        <dbReference type="ARBA" id="ARBA00022989"/>
    </source>
</evidence>
<reference evidence="12" key="1">
    <citation type="submission" date="2017-09" db="EMBL/GenBank/DDBJ databases">
        <title>Depth-based differentiation of microbial function through sediment-hosted aquifers and enrichment of novel symbionts in the deep terrestrial subsurface.</title>
        <authorList>
            <person name="Probst A.J."/>
            <person name="Ladd B."/>
            <person name="Jarett J.K."/>
            <person name="Geller-Mcgrath D.E."/>
            <person name="Sieber C.M.K."/>
            <person name="Emerson J.B."/>
            <person name="Anantharaman K."/>
            <person name="Thomas B.C."/>
            <person name="Malmstrom R."/>
            <person name="Stieglmeier M."/>
            <person name="Klingl A."/>
            <person name="Woyke T."/>
            <person name="Ryan C.M."/>
            <person name="Banfield J.F."/>
        </authorList>
    </citation>
    <scope>NUCLEOTIDE SEQUENCE [LARGE SCALE GENOMIC DNA]</scope>
</reference>
<feature type="transmembrane region" description="Helical" evidence="9">
    <location>
        <begin position="73"/>
        <end position="94"/>
    </location>
</feature>
<dbReference type="InterPro" id="IPR013525">
    <property type="entry name" value="ABC2_TM"/>
</dbReference>
<evidence type="ECO:0000256" key="9">
    <source>
        <dbReference type="RuleBase" id="RU361157"/>
    </source>
</evidence>
<dbReference type="PANTHER" id="PTHR30413">
    <property type="entry name" value="INNER MEMBRANE TRANSPORT PERMEASE"/>
    <property type="match status" value="1"/>
</dbReference>
<feature type="transmembrane region" description="Helical" evidence="9">
    <location>
        <begin position="237"/>
        <end position="260"/>
    </location>
</feature>
<evidence type="ECO:0000256" key="1">
    <source>
        <dbReference type="ARBA" id="ARBA00004429"/>
    </source>
</evidence>
<feature type="transmembrane region" description="Helical" evidence="9">
    <location>
        <begin position="185"/>
        <end position="207"/>
    </location>
</feature>
<comment type="caution">
    <text evidence="11">The sequence shown here is derived from an EMBL/GenBank/DDBJ whole genome shotgun (WGS) entry which is preliminary data.</text>
</comment>
<name>A0A2H0WAD8_9BACT</name>
<evidence type="ECO:0000259" key="10">
    <source>
        <dbReference type="PROSITE" id="PS51012"/>
    </source>
</evidence>
<accession>A0A2H0WAD8</accession>
<dbReference type="AlphaFoldDB" id="A0A2H0WAD8"/>
<comment type="subcellular location">
    <subcellularLocation>
        <location evidence="1">Cell inner membrane</location>
        <topology evidence="1">Multi-pass membrane protein</topology>
    </subcellularLocation>
    <subcellularLocation>
        <location evidence="9">Cell membrane</location>
        <topology evidence="9">Multi-pass membrane protein</topology>
    </subcellularLocation>
</comment>
<feature type="transmembrane region" description="Helical" evidence="9">
    <location>
        <begin position="114"/>
        <end position="140"/>
    </location>
</feature>
<feature type="domain" description="ABC transmembrane type-2" evidence="10">
    <location>
        <begin position="42"/>
        <end position="263"/>
    </location>
</feature>
<proteinExistence type="inferred from homology"/>
<feature type="transmembrane region" description="Helical" evidence="9">
    <location>
        <begin position="152"/>
        <end position="173"/>
    </location>
</feature>
<dbReference type="GO" id="GO:0015920">
    <property type="term" value="P:lipopolysaccharide transport"/>
    <property type="evidence" value="ECO:0007669"/>
    <property type="project" value="TreeGrafter"/>
</dbReference>
<dbReference type="InterPro" id="IPR047817">
    <property type="entry name" value="ABC2_TM_bact-type"/>
</dbReference>
<feature type="transmembrane region" description="Helical" evidence="9">
    <location>
        <begin position="44"/>
        <end position="66"/>
    </location>
</feature>
<evidence type="ECO:0000256" key="5">
    <source>
        <dbReference type="ARBA" id="ARBA00022519"/>
    </source>
</evidence>
<comment type="similarity">
    <text evidence="2 9">Belongs to the ABC-2 integral membrane protein family.</text>
</comment>
<keyword evidence="5" id="KW-0997">Cell inner membrane</keyword>
<keyword evidence="4 9" id="KW-1003">Cell membrane</keyword>
<dbReference type="GO" id="GO:0005886">
    <property type="term" value="C:plasma membrane"/>
    <property type="evidence" value="ECO:0007669"/>
    <property type="project" value="UniProtKB-SubCell"/>
</dbReference>
<sequence length="271" mass="31945">MKVIFHCWANFTIMKLEMKHFGELLFAFTQKEIKARYKNAVLGFLWMFLNPVIQMLVMGFVFSLIFRFGIKDYYLFLFTGLLPWNFFALSLNKATPSIVYERSLIQKSSFPREVIPLSIVLSNFFHLLISLVLLLIFLGVTGKWQIFYPINFLLFVISLIFLLIFTAGFSLITSSLNVFWRDVNFFTQALVLIWFYATPILYPILVIPDRLRTIFYLNPLSGIFVSFQKAIINHGEFPFKILLIQFLIIIFIFTFGINLFKNRAKYFSDWL</sequence>
<dbReference type="PANTHER" id="PTHR30413:SF8">
    <property type="entry name" value="TRANSPORT PERMEASE PROTEIN"/>
    <property type="match status" value="1"/>
</dbReference>